<dbReference type="EMBL" id="BSNF01000008">
    <property type="protein sequence ID" value="GLQ07351.1"/>
    <property type="molecule type" value="Genomic_DNA"/>
</dbReference>
<reference evidence="1" key="1">
    <citation type="journal article" date="2014" name="Int. J. Syst. Evol. Microbiol.">
        <title>Complete genome of a new Firmicutes species belonging to the dominant human colonic microbiota ('Ruminococcus bicirculans') reveals two chromosomes and a selective capacity to utilize plant glucans.</title>
        <authorList>
            <consortium name="NISC Comparative Sequencing Program"/>
            <person name="Wegmann U."/>
            <person name="Louis P."/>
            <person name="Goesmann A."/>
            <person name="Henrissat B."/>
            <person name="Duncan S.H."/>
            <person name="Flint H.J."/>
        </authorList>
    </citation>
    <scope>NUCLEOTIDE SEQUENCE</scope>
    <source>
        <strain evidence="1">NBRC 103408</strain>
    </source>
</reference>
<gene>
    <name evidence="1" type="ORF">GCM10007924_25720</name>
</gene>
<reference evidence="1" key="2">
    <citation type="submission" date="2023-01" db="EMBL/GenBank/DDBJ databases">
        <title>Draft genome sequence of Sneathiella chinensis strain NBRC 103408.</title>
        <authorList>
            <person name="Sun Q."/>
            <person name="Mori K."/>
        </authorList>
    </citation>
    <scope>NUCLEOTIDE SEQUENCE</scope>
    <source>
        <strain evidence="1">NBRC 103408</strain>
    </source>
</reference>
<accession>A0ABQ5U6E9</accession>
<proteinExistence type="predicted"/>
<comment type="caution">
    <text evidence="1">The sequence shown here is derived from an EMBL/GenBank/DDBJ whole genome shotgun (WGS) entry which is preliminary data.</text>
</comment>
<dbReference type="Proteomes" id="UP001161409">
    <property type="component" value="Unassembled WGS sequence"/>
</dbReference>
<evidence type="ECO:0000313" key="2">
    <source>
        <dbReference type="Proteomes" id="UP001161409"/>
    </source>
</evidence>
<name>A0ABQ5U6E9_9PROT</name>
<organism evidence="1 2">
    <name type="scientific">Sneathiella chinensis</name>
    <dbReference type="NCBI Taxonomy" id="349750"/>
    <lineage>
        <taxon>Bacteria</taxon>
        <taxon>Pseudomonadati</taxon>
        <taxon>Pseudomonadota</taxon>
        <taxon>Alphaproteobacteria</taxon>
        <taxon>Sneathiellales</taxon>
        <taxon>Sneathiellaceae</taxon>
        <taxon>Sneathiella</taxon>
    </lineage>
</organism>
<protein>
    <submittedName>
        <fullName evidence="1">Uncharacterized protein</fullName>
    </submittedName>
</protein>
<dbReference type="RefSeq" id="WP_169561430.1">
    <property type="nucleotide sequence ID" value="NZ_BSNF01000008.1"/>
</dbReference>
<sequence>MIGKITACIAAITLPCIFPTLLLAKDYKLSNQPIFISNEYSRCISRNDDKFSLLLKGVRFQKEDGLFVEDTKIGIAIGATPHVSGQTIGFSPYEFTVLREVDLKNAEEGFIQDSGAQGPIMNLFDLKAGTGTVSRISYGLKVIKTRGKGDAVQLAQHIFESAKSIEFPPNPYSTPAIQVATVINGFIDGLIASDTGKDIVIGSSNVSMGFNLNGDNCDPYDDARTGYTLFLFEPNGRTDKKIRDHFISIDRAVWANLCFKVDPASNRPQFAEKKNGSCPAPQSAEYRNLFNPYVLFYVRAEPKQSAETTREDLKNLTSLWATAEKLETPKATGTDDPTYQAFKKTAKTLKSEFHTVSLSMLSNNKDLDRSVRECEAYGLNIFDCFDASLGYSPFDIQQFTNGTAAPSNNLLTTFPKLTTERSE</sequence>
<evidence type="ECO:0000313" key="1">
    <source>
        <dbReference type="EMBL" id="GLQ07351.1"/>
    </source>
</evidence>
<keyword evidence="2" id="KW-1185">Reference proteome</keyword>